<organism evidence="1 2">
    <name type="scientific">Candidatus Entotheonella gemina</name>
    <dbReference type="NCBI Taxonomy" id="1429439"/>
    <lineage>
        <taxon>Bacteria</taxon>
        <taxon>Pseudomonadati</taxon>
        <taxon>Nitrospinota/Tectimicrobiota group</taxon>
        <taxon>Candidatus Tectimicrobiota</taxon>
        <taxon>Candidatus Entotheonellia</taxon>
        <taxon>Candidatus Entotheonellales</taxon>
        <taxon>Candidatus Entotheonellaceae</taxon>
        <taxon>Candidatus Entotheonella</taxon>
    </lineage>
</organism>
<keyword evidence="2" id="KW-1185">Reference proteome</keyword>
<evidence type="ECO:0000313" key="1">
    <source>
        <dbReference type="EMBL" id="ETX04277.1"/>
    </source>
</evidence>
<dbReference type="EMBL" id="AZHX01001258">
    <property type="protein sequence ID" value="ETX04277.1"/>
    <property type="molecule type" value="Genomic_DNA"/>
</dbReference>
<proteinExistence type="predicted"/>
<comment type="caution">
    <text evidence="1">The sequence shown here is derived from an EMBL/GenBank/DDBJ whole genome shotgun (WGS) entry which is preliminary data.</text>
</comment>
<evidence type="ECO:0000313" key="2">
    <source>
        <dbReference type="Proteomes" id="UP000019140"/>
    </source>
</evidence>
<reference evidence="1 2" key="1">
    <citation type="journal article" date="2014" name="Nature">
        <title>An environmental bacterial taxon with a large and distinct metabolic repertoire.</title>
        <authorList>
            <person name="Wilson M.C."/>
            <person name="Mori T."/>
            <person name="Ruckert C."/>
            <person name="Uria A.R."/>
            <person name="Helf M.J."/>
            <person name="Takada K."/>
            <person name="Gernert C."/>
            <person name="Steffens U.A."/>
            <person name="Heycke N."/>
            <person name="Schmitt S."/>
            <person name="Rinke C."/>
            <person name="Helfrich E.J."/>
            <person name="Brachmann A.O."/>
            <person name="Gurgui C."/>
            <person name="Wakimoto T."/>
            <person name="Kracht M."/>
            <person name="Crusemann M."/>
            <person name="Hentschel U."/>
            <person name="Abe I."/>
            <person name="Matsunaga S."/>
            <person name="Kalinowski J."/>
            <person name="Takeyama H."/>
            <person name="Piel J."/>
        </authorList>
    </citation>
    <scope>NUCLEOTIDE SEQUENCE [LARGE SCALE GENOMIC DNA]</scope>
    <source>
        <strain evidence="2">TSY2</strain>
    </source>
</reference>
<accession>W4M3T5</accession>
<gene>
    <name evidence="1" type="ORF">ETSY2_29705</name>
</gene>
<protein>
    <submittedName>
        <fullName evidence="1">Uncharacterized protein</fullName>
    </submittedName>
</protein>
<sequence length="73" mass="7944">MTSQEPNPSELSVHRAFVIQFASGTQIGASRIAGRVEHVTSGQATHFQSLQALLTFIDSVLQEVRDTSSEPDM</sequence>
<name>W4M3T5_9BACT</name>
<dbReference type="Proteomes" id="UP000019140">
    <property type="component" value="Unassembled WGS sequence"/>
</dbReference>
<dbReference type="HOGENOM" id="CLU_180600_0_0_7"/>
<dbReference type="AlphaFoldDB" id="W4M3T5"/>